<dbReference type="EMBL" id="FRAC01000027">
    <property type="protein sequence ID" value="SHL22527.1"/>
    <property type="molecule type" value="Genomic_DNA"/>
</dbReference>
<evidence type="ECO:0000256" key="3">
    <source>
        <dbReference type="ARBA" id="ARBA00022629"/>
    </source>
</evidence>
<sequence>MYMKINQQYIKNANMKRLYSVLKNNTDGSRASLARETGLSKTTVSSLIDELILKEFVADNGVAASGMVGRNPSHLSLTGDRHCVAAIYWEPECMRGTLVSLSGNVIQRQSRTVGDNSIYSKELYQLFQALVKKDRTSCQVIGLCIIMPAMIDKKNQRILSTILSLENDTNDTSVIENIRKEFGMLPIAFFNDTACLAYAEKLLARQEENTFAYVNLDQGIGAALFVDGKILGGASGTNTQFGHYSVDTNGIPCACGNRGCLEVMVGERALERLLTECGGSEALKVQYSLGYSDIGRAALSGDPAALGVIHYIADNLAAGLSNLISLFRPERIILGGSGRNLGIQFLEELIHTVKSHGFQRMVEEVQINYSALGEDACFTGAMEYYFDNCFRFTEDMEGRTFLG</sequence>
<keyword evidence="3" id="KW-0859">Xylose metabolism</keyword>
<name>A0A1M6YWE5_9FIRM</name>
<organism evidence="4 5">
    <name type="scientific">Anaerocolumna jejuensis DSM 15929</name>
    <dbReference type="NCBI Taxonomy" id="1121322"/>
    <lineage>
        <taxon>Bacteria</taxon>
        <taxon>Bacillati</taxon>
        <taxon>Bacillota</taxon>
        <taxon>Clostridia</taxon>
        <taxon>Lachnospirales</taxon>
        <taxon>Lachnospiraceae</taxon>
        <taxon>Anaerocolumna</taxon>
    </lineage>
</organism>
<proteinExistence type="inferred from homology"/>
<keyword evidence="3" id="KW-0119">Carbohydrate metabolism</keyword>
<dbReference type="AlphaFoldDB" id="A0A1M6YWE5"/>
<keyword evidence="4" id="KW-0418">Kinase</keyword>
<dbReference type="Gene3D" id="1.10.10.10">
    <property type="entry name" value="Winged helix-like DNA-binding domain superfamily/Winged helix DNA-binding domain"/>
    <property type="match status" value="1"/>
</dbReference>
<accession>A0A1M6YWE5</accession>
<evidence type="ECO:0000256" key="1">
    <source>
        <dbReference type="ARBA" id="ARBA00002486"/>
    </source>
</evidence>
<evidence type="ECO:0000313" key="4">
    <source>
        <dbReference type="EMBL" id="SHL22527.1"/>
    </source>
</evidence>
<dbReference type="Proteomes" id="UP000184386">
    <property type="component" value="Unassembled WGS sequence"/>
</dbReference>
<dbReference type="Gene3D" id="3.30.420.40">
    <property type="match status" value="2"/>
</dbReference>
<keyword evidence="4" id="KW-0808">Transferase</keyword>
<dbReference type="SUPFAM" id="SSF46785">
    <property type="entry name" value="Winged helix' DNA-binding domain"/>
    <property type="match status" value="1"/>
</dbReference>
<dbReference type="PANTHER" id="PTHR18964:SF149">
    <property type="entry name" value="BIFUNCTIONAL UDP-N-ACETYLGLUCOSAMINE 2-EPIMERASE_N-ACETYLMANNOSAMINE KINASE"/>
    <property type="match status" value="1"/>
</dbReference>
<reference evidence="4 5" key="1">
    <citation type="submission" date="2016-11" db="EMBL/GenBank/DDBJ databases">
        <authorList>
            <person name="Jaros S."/>
            <person name="Januszkiewicz K."/>
            <person name="Wedrychowicz H."/>
        </authorList>
    </citation>
    <scope>NUCLEOTIDE SEQUENCE [LARGE SCALE GENOMIC DNA]</scope>
    <source>
        <strain evidence="4 5">DSM 15929</strain>
    </source>
</reference>
<dbReference type="STRING" id="1121322.SAMN02745136_04397"/>
<protein>
    <submittedName>
        <fullName evidence="4">Sugar kinase of the NBD/HSP70 family, may contain an N-terminal HTH domain</fullName>
    </submittedName>
</protein>
<evidence type="ECO:0000256" key="2">
    <source>
        <dbReference type="ARBA" id="ARBA00006479"/>
    </source>
</evidence>
<dbReference type="InterPro" id="IPR036390">
    <property type="entry name" value="WH_DNA-bd_sf"/>
</dbReference>
<dbReference type="PANTHER" id="PTHR18964">
    <property type="entry name" value="ROK (REPRESSOR, ORF, KINASE) FAMILY"/>
    <property type="match status" value="1"/>
</dbReference>
<dbReference type="PROSITE" id="PS01125">
    <property type="entry name" value="ROK"/>
    <property type="match status" value="1"/>
</dbReference>
<dbReference type="OrthoDB" id="9810372at2"/>
<dbReference type="InterPro" id="IPR043129">
    <property type="entry name" value="ATPase_NBD"/>
</dbReference>
<evidence type="ECO:0000313" key="5">
    <source>
        <dbReference type="Proteomes" id="UP000184386"/>
    </source>
</evidence>
<dbReference type="InterPro" id="IPR000600">
    <property type="entry name" value="ROK"/>
</dbReference>
<dbReference type="InterPro" id="IPR049874">
    <property type="entry name" value="ROK_cs"/>
</dbReference>
<dbReference type="Pfam" id="PF00480">
    <property type="entry name" value="ROK"/>
    <property type="match status" value="1"/>
</dbReference>
<dbReference type="GO" id="GO:0042732">
    <property type="term" value="P:D-xylose metabolic process"/>
    <property type="evidence" value="ECO:0007669"/>
    <property type="project" value="UniProtKB-KW"/>
</dbReference>
<dbReference type="InterPro" id="IPR036388">
    <property type="entry name" value="WH-like_DNA-bd_sf"/>
</dbReference>
<dbReference type="RefSeq" id="WP_084124589.1">
    <property type="nucleotide sequence ID" value="NZ_FRAC01000027.1"/>
</dbReference>
<gene>
    <name evidence="4" type="ORF">SAMN02745136_04397</name>
</gene>
<dbReference type="GO" id="GO:0016301">
    <property type="term" value="F:kinase activity"/>
    <property type="evidence" value="ECO:0007669"/>
    <property type="project" value="UniProtKB-KW"/>
</dbReference>
<dbReference type="SUPFAM" id="SSF53067">
    <property type="entry name" value="Actin-like ATPase domain"/>
    <property type="match status" value="2"/>
</dbReference>
<comment type="function">
    <text evidence="1">Transcriptional repressor of xylose-utilizing enzymes.</text>
</comment>
<keyword evidence="5" id="KW-1185">Reference proteome</keyword>
<comment type="similarity">
    <text evidence="2">Belongs to the ROK (NagC/XylR) family.</text>
</comment>